<reference evidence="2 3" key="1">
    <citation type="submission" date="2019-02" db="EMBL/GenBank/DDBJ databases">
        <title>Genome sequencing of the rare red list fungi Bondarzewia mesenterica.</title>
        <authorList>
            <person name="Buettner E."/>
            <person name="Kellner H."/>
        </authorList>
    </citation>
    <scope>NUCLEOTIDE SEQUENCE [LARGE SCALE GENOMIC DNA]</scope>
    <source>
        <strain evidence="2 3">DSM 108281</strain>
    </source>
</reference>
<accession>A0A4S4LQM8</accession>
<feature type="region of interest" description="Disordered" evidence="1">
    <location>
        <begin position="1"/>
        <end position="26"/>
    </location>
</feature>
<dbReference type="EMBL" id="SGPL01000322">
    <property type="protein sequence ID" value="THH13831.1"/>
    <property type="molecule type" value="Genomic_DNA"/>
</dbReference>
<proteinExistence type="predicted"/>
<evidence type="ECO:0000256" key="1">
    <source>
        <dbReference type="SAM" id="MobiDB-lite"/>
    </source>
</evidence>
<evidence type="ECO:0008006" key="4">
    <source>
        <dbReference type="Google" id="ProtNLM"/>
    </source>
</evidence>
<sequence>MSTTAMTIEASDPQHHKSAFGNDTEDKRTQRHPVFWFDDGSLLVPLSSSIFNIHRSLLTRHSQTCSSWITAMSDPTISSRFATFSDMSPTAVLAVPSHINVTVADFEVLLEHLYHDARAQQSSPLGPKTPYPRLASILRTSSPKQLHLSSIYLQACTHLGAIFPGRPASFTHQHPTEHLEDALELAMQFDIGMQTKKALLYSVTASTNFDPSGAHDPAGVPSSDPSDISQSSASPHAALSTRTLRICHRFLSSLISDFTPLLFTVGATSHMGCTDILADCWMDVVISPALADGGVGRPLETLQRMADWDWEKEGICESCAKEKRQEWAEEARGIWQRMGGWIIGAENAEAATVG</sequence>
<name>A0A4S4LQM8_9AGAM</name>
<feature type="region of interest" description="Disordered" evidence="1">
    <location>
        <begin position="212"/>
        <end position="234"/>
    </location>
</feature>
<evidence type="ECO:0000313" key="2">
    <source>
        <dbReference type="EMBL" id="THH13831.1"/>
    </source>
</evidence>
<gene>
    <name evidence="2" type="ORF">EW146_g6432</name>
</gene>
<feature type="compositionally biased region" description="Low complexity" evidence="1">
    <location>
        <begin position="221"/>
        <end position="234"/>
    </location>
</feature>
<protein>
    <recommendedName>
        <fullName evidence="4">BTB domain-containing protein</fullName>
    </recommendedName>
</protein>
<keyword evidence="3" id="KW-1185">Reference proteome</keyword>
<organism evidence="2 3">
    <name type="scientific">Bondarzewia mesenterica</name>
    <dbReference type="NCBI Taxonomy" id="1095465"/>
    <lineage>
        <taxon>Eukaryota</taxon>
        <taxon>Fungi</taxon>
        <taxon>Dikarya</taxon>
        <taxon>Basidiomycota</taxon>
        <taxon>Agaricomycotina</taxon>
        <taxon>Agaricomycetes</taxon>
        <taxon>Russulales</taxon>
        <taxon>Bondarzewiaceae</taxon>
        <taxon>Bondarzewia</taxon>
    </lineage>
</organism>
<dbReference type="Proteomes" id="UP000310158">
    <property type="component" value="Unassembled WGS sequence"/>
</dbReference>
<comment type="caution">
    <text evidence="2">The sequence shown here is derived from an EMBL/GenBank/DDBJ whole genome shotgun (WGS) entry which is preliminary data.</text>
</comment>
<dbReference type="AlphaFoldDB" id="A0A4S4LQM8"/>
<evidence type="ECO:0000313" key="3">
    <source>
        <dbReference type="Proteomes" id="UP000310158"/>
    </source>
</evidence>
<dbReference type="OrthoDB" id="3249359at2759"/>